<comment type="caution">
    <text evidence="2">The sequence shown here is derived from an EMBL/GenBank/DDBJ whole genome shotgun (WGS) entry which is preliminary data.</text>
</comment>
<accession>A0A556P7I2</accession>
<protein>
    <submittedName>
        <fullName evidence="2">Uncharacterized protein</fullName>
    </submittedName>
</protein>
<evidence type="ECO:0000313" key="2">
    <source>
        <dbReference type="EMBL" id="TSJ60350.1"/>
    </source>
</evidence>
<dbReference type="EMBL" id="VMHE01000033">
    <property type="protein sequence ID" value="TSJ60350.1"/>
    <property type="molecule type" value="Genomic_DNA"/>
</dbReference>
<evidence type="ECO:0000313" key="3">
    <source>
        <dbReference type="Proteomes" id="UP000316425"/>
    </source>
</evidence>
<name>A0A556P7I2_9BACI</name>
<evidence type="ECO:0000256" key="1">
    <source>
        <dbReference type="SAM" id="Phobius"/>
    </source>
</evidence>
<keyword evidence="3" id="KW-1185">Reference proteome</keyword>
<gene>
    <name evidence="2" type="ORF">FPQ13_12110</name>
</gene>
<dbReference type="OrthoDB" id="2390218at2"/>
<reference evidence="2 3" key="1">
    <citation type="submission" date="2019-07" db="EMBL/GenBank/DDBJ databases">
        <title>Allobacillus sp. nov. SKP isolated from shrimp paste of Euphausiacea.</title>
        <authorList>
            <person name="Kanchanasin P."/>
            <person name="Tanasupawat S."/>
            <person name="Shi W."/>
            <person name="Wu L."/>
            <person name="Ma J."/>
        </authorList>
    </citation>
    <scope>NUCLEOTIDE SEQUENCE [LARGE SCALE GENOMIC DNA]</scope>
    <source>
        <strain evidence="2 3">SKP4-8</strain>
    </source>
</reference>
<dbReference type="Proteomes" id="UP000316425">
    <property type="component" value="Unassembled WGS sequence"/>
</dbReference>
<keyword evidence="1" id="KW-0812">Transmembrane</keyword>
<sequence>MPLIQFPILMPFLYFPNDKTEYLPAILTMIAFLIVAILAFILIKRISKKQEEKFNEEYGSIIQENKEKDQTNKN</sequence>
<keyword evidence="1" id="KW-1133">Transmembrane helix</keyword>
<keyword evidence="1" id="KW-0472">Membrane</keyword>
<feature type="transmembrane region" description="Helical" evidence="1">
    <location>
        <begin position="22"/>
        <end position="43"/>
    </location>
</feature>
<proteinExistence type="predicted"/>
<organism evidence="2 3">
    <name type="scientific">Allobacillus salarius</name>
    <dbReference type="NCBI Taxonomy" id="1955272"/>
    <lineage>
        <taxon>Bacteria</taxon>
        <taxon>Bacillati</taxon>
        <taxon>Bacillota</taxon>
        <taxon>Bacilli</taxon>
        <taxon>Bacillales</taxon>
        <taxon>Bacillaceae</taxon>
        <taxon>Allobacillus</taxon>
    </lineage>
</organism>
<dbReference type="RefSeq" id="WP_144089583.1">
    <property type="nucleotide sequence ID" value="NZ_VMHE01000033.1"/>
</dbReference>
<dbReference type="AlphaFoldDB" id="A0A556P7I2"/>